<gene>
    <name evidence="14" type="ORF">CXR34_12645</name>
</gene>
<dbReference type="Proteomes" id="UP000233276">
    <property type="component" value="Chromosome"/>
</dbReference>
<comment type="subcellular location">
    <subcellularLocation>
        <location evidence="2">Cell membrane</location>
        <topology evidence="2">Multi-pass membrane protein</topology>
    </subcellularLocation>
</comment>
<dbReference type="EMBL" id="CP025299">
    <property type="protein sequence ID" value="AUG30213.1"/>
    <property type="molecule type" value="Genomic_DNA"/>
</dbReference>
<dbReference type="AlphaFoldDB" id="A0A2K9DZW3"/>
<dbReference type="GO" id="GO:0000160">
    <property type="term" value="P:phosphorelay signal transduction system"/>
    <property type="evidence" value="ECO:0007669"/>
    <property type="project" value="UniProtKB-KW"/>
</dbReference>
<evidence type="ECO:0000256" key="9">
    <source>
        <dbReference type="ARBA" id="ARBA00022989"/>
    </source>
</evidence>
<dbReference type="Gene3D" id="3.30.565.10">
    <property type="entry name" value="Histidine kinase-like ATPase, C-terminal domain"/>
    <property type="match status" value="1"/>
</dbReference>
<evidence type="ECO:0000256" key="2">
    <source>
        <dbReference type="ARBA" id="ARBA00004651"/>
    </source>
</evidence>
<dbReference type="SUPFAM" id="SSF103190">
    <property type="entry name" value="Sensory domain-like"/>
    <property type="match status" value="1"/>
</dbReference>
<dbReference type="PROSITE" id="PS50109">
    <property type="entry name" value="HIS_KIN"/>
    <property type="match status" value="1"/>
</dbReference>
<keyword evidence="8" id="KW-0418">Kinase</keyword>
<reference evidence="14 15" key="1">
    <citation type="submission" date="2017-12" db="EMBL/GenBank/DDBJ databases">
        <title>Isolation and characterization of estrogens degradatiion strain Microbacterium hominis SJTG1.</title>
        <authorList>
            <person name="Xiong W."/>
            <person name="Yin C."/>
            <person name="Zheng D."/>
            <person name="Liang R."/>
        </authorList>
    </citation>
    <scope>NUCLEOTIDE SEQUENCE [LARGE SCALE GENOMIC DNA]</scope>
    <source>
        <strain evidence="14 15">SJTG1</strain>
    </source>
</reference>
<name>A0A2K9DZW3_9MICO</name>
<dbReference type="InterPro" id="IPR033463">
    <property type="entry name" value="sCache_3"/>
</dbReference>
<feature type="domain" description="Histidine kinase" evidence="13">
    <location>
        <begin position="227"/>
        <end position="420"/>
    </location>
</feature>
<evidence type="ECO:0000256" key="11">
    <source>
        <dbReference type="ARBA" id="ARBA00023136"/>
    </source>
</evidence>
<evidence type="ECO:0000313" key="15">
    <source>
        <dbReference type="Proteomes" id="UP000233276"/>
    </source>
</evidence>
<keyword evidence="5" id="KW-0597">Phosphoprotein</keyword>
<dbReference type="GO" id="GO:0004673">
    <property type="term" value="F:protein histidine kinase activity"/>
    <property type="evidence" value="ECO:0007669"/>
    <property type="project" value="UniProtKB-EC"/>
</dbReference>
<proteinExistence type="predicted"/>
<dbReference type="InterPro" id="IPR029151">
    <property type="entry name" value="Sensor-like_sf"/>
</dbReference>
<dbReference type="PANTHER" id="PTHR44936:SF9">
    <property type="entry name" value="SENSOR PROTEIN CREC"/>
    <property type="match status" value="1"/>
</dbReference>
<evidence type="ECO:0000313" key="14">
    <source>
        <dbReference type="EMBL" id="AUG30213.1"/>
    </source>
</evidence>
<evidence type="ECO:0000256" key="8">
    <source>
        <dbReference type="ARBA" id="ARBA00022777"/>
    </source>
</evidence>
<dbReference type="SMART" id="SM00387">
    <property type="entry name" value="HATPase_c"/>
    <property type="match status" value="1"/>
</dbReference>
<keyword evidence="11 12" id="KW-0472">Membrane</keyword>
<evidence type="ECO:0000256" key="6">
    <source>
        <dbReference type="ARBA" id="ARBA00022679"/>
    </source>
</evidence>
<protein>
    <recommendedName>
        <fullName evidence="3">histidine kinase</fullName>
        <ecNumber evidence="3">2.7.13.3</ecNumber>
    </recommendedName>
</protein>
<dbReference type="InterPro" id="IPR004358">
    <property type="entry name" value="Sig_transdc_His_kin-like_C"/>
</dbReference>
<dbReference type="InterPro" id="IPR036890">
    <property type="entry name" value="HATPase_C_sf"/>
</dbReference>
<evidence type="ECO:0000256" key="10">
    <source>
        <dbReference type="ARBA" id="ARBA00023012"/>
    </source>
</evidence>
<keyword evidence="9 12" id="KW-1133">Transmembrane helix</keyword>
<dbReference type="RefSeq" id="WP_061782129.1">
    <property type="nucleotide sequence ID" value="NZ_CP025299.1"/>
</dbReference>
<dbReference type="InterPro" id="IPR003594">
    <property type="entry name" value="HATPase_dom"/>
</dbReference>
<sequence>MARSIGRSAASRLFLWLAGAALVLALGTAGLLVLEAQRAARAEAERATQAVAATLAGLPEVRSALAAGDGEAATRTLQPIAREVMSSAGVDFVTVMDTAGIRITHRDPAQIGQHYIGTIPPSPQTITEEFTGTLGPSLRTIVPVEADGRLVGWVSVGVTVRTVTAQVVPRLLVVAAVGLALVGAGLAGAVLARRATRSVAGDLPAGAIRDTLASAESMRTLGEALRAQTHEHGNRMHAAVALIELGRSADAIGILTDSARQSQALVDQVAARTDGDPTVGALLLGKASQAMERGIEWSADIAADAPRSLLRPIDAVALVGNLIDNALDAAAAGPEPRWVRVHMSRTAEDELLLSVADSGEGPDEHTRARMFERGFSTKPAGADGRGVGLALVRAVVDEVGGTISLGLSPTTFRVVLPTGLS</sequence>
<evidence type="ECO:0000256" key="5">
    <source>
        <dbReference type="ARBA" id="ARBA00022553"/>
    </source>
</evidence>
<keyword evidence="7 12" id="KW-0812">Transmembrane</keyword>
<keyword evidence="10" id="KW-0902">Two-component regulatory system</keyword>
<evidence type="ECO:0000256" key="4">
    <source>
        <dbReference type="ARBA" id="ARBA00022475"/>
    </source>
</evidence>
<evidence type="ECO:0000259" key="13">
    <source>
        <dbReference type="PROSITE" id="PS50109"/>
    </source>
</evidence>
<comment type="catalytic activity">
    <reaction evidence="1">
        <text>ATP + protein L-histidine = ADP + protein N-phospho-L-histidine.</text>
        <dbReference type="EC" id="2.7.13.3"/>
    </reaction>
</comment>
<dbReference type="GO" id="GO:0005886">
    <property type="term" value="C:plasma membrane"/>
    <property type="evidence" value="ECO:0007669"/>
    <property type="project" value="UniProtKB-SubCell"/>
</dbReference>
<dbReference type="PANTHER" id="PTHR44936">
    <property type="entry name" value="SENSOR PROTEIN CREC"/>
    <property type="match status" value="1"/>
</dbReference>
<evidence type="ECO:0000256" key="12">
    <source>
        <dbReference type="SAM" id="Phobius"/>
    </source>
</evidence>
<keyword evidence="6" id="KW-0808">Transferase</keyword>
<keyword evidence="4" id="KW-1003">Cell membrane</keyword>
<accession>A0A2K9DZW3</accession>
<dbReference type="Pfam" id="PF17203">
    <property type="entry name" value="sCache_3_2"/>
    <property type="match status" value="1"/>
</dbReference>
<dbReference type="SUPFAM" id="SSF55874">
    <property type="entry name" value="ATPase domain of HSP90 chaperone/DNA topoisomerase II/histidine kinase"/>
    <property type="match status" value="1"/>
</dbReference>
<evidence type="ECO:0000256" key="1">
    <source>
        <dbReference type="ARBA" id="ARBA00000085"/>
    </source>
</evidence>
<dbReference type="InterPro" id="IPR005467">
    <property type="entry name" value="His_kinase_dom"/>
</dbReference>
<dbReference type="PRINTS" id="PR00344">
    <property type="entry name" value="BCTRLSENSOR"/>
</dbReference>
<dbReference type="Pfam" id="PF02518">
    <property type="entry name" value="HATPase_c"/>
    <property type="match status" value="1"/>
</dbReference>
<dbReference type="Gene3D" id="3.30.450.20">
    <property type="entry name" value="PAS domain"/>
    <property type="match status" value="1"/>
</dbReference>
<dbReference type="EC" id="2.7.13.3" evidence="3"/>
<dbReference type="InterPro" id="IPR050980">
    <property type="entry name" value="2C_sensor_his_kinase"/>
</dbReference>
<evidence type="ECO:0000256" key="3">
    <source>
        <dbReference type="ARBA" id="ARBA00012438"/>
    </source>
</evidence>
<organism evidence="14 15">
    <name type="scientific">Microbacterium hominis</name>
    <dbReference type="NCBI Taxonomy" id="162426"/>
    <lineage>
        <taxon>Bacteria</taxon>
        <taxon>Bacillati</taxon>
        <taxon>Actinomycetota</taxon>
        <taxon>Actinomycetes</taxon>
        <taxon>Micrococcales</taxon>
        <taxon>Microbacteriaceae</taxon>
        <taxon>Microbacterium</taxon>
    </lineage>
</organism>
<feature type="transmembrane region" description="Helical" evidence="12">
    <location>
        <begin position="171"/>
        <end position="192"/>
    </location>
</feature>
<dbReference type="KEGG" id="mhos:CXR34_12645"/>
<evidence type="ECO:0000256" key="7">
    <source>
        <dbReference type="ARBA" id="ARBA00022692"/>
    </source>
</evidence>